<name>A0A6G1BN87_9ORYZ</name>
<dbReference type="Proteomes" id="UP000479710">
    <property type="component" value="Unassembled WGS sequence"/>
</dbReference>
<dbReference type="EMBL" id="SPHZ02000012">
    <property type="protein sequence ID" value="KAF0889835.1"/>
    <property type="molecule type" value="Genomic_DNA"/>
</dbReference>
<dbReference type="OrthoDB" id="60033at2759"/>
<reference evidence="2 3" key="1">
    <citation type="submission" date="2019-11" db="EMBL/GenBank/DDBJ databases">
        <title>Whole genome sequence of Oryza granulata.</title>
        <authorList>
            <person name="Li W."/>
        </authorList>
    </citation>
    <scope>NUCLEOTIDE SEQUENCE [LARGE SCALE GENOMIC DNA]</scope>
    <source>
        <strain evidence="3">cv. Menghai</strain>
        <tissue evidence="2">Leaf</tissue>
    </source>
</reference>
<evidence type="ECO:0000313" key="2">
    <source>
        <dbReference type="EMBL" id="KAF0889835.1"/>
    </source>
</evidence>
<gene>
    <name evidence="2" type="ORF">E2562_033225</name>
</gene>
<evidence type="ECO:0000313" key="3">
    <source>
        <dbReference type="Proteomes" id="UP000479710"/>
    </source>
</evidence>
<evidence type="ECO:0000256" key="1">
    <source>
        <dbReference type="SAM" id="Coils"/>
    </source>
</evidence>
<proteinExistence type="predicted"/>
<accession>A0A6G1BN87</accession>
<feature type="coiled-coil region" evidence="1">
    <location>
        <begin position="83"/>
        <end position="110"/>
    </location>
</feature>
<keyword evidence="3" id="KW-1185">Reference proteome</keyword>
<dbReference type="AlphaFoldDB" id="A0A6G1BN87"/>
<sequence length="167" mass="18323">MLMAMEQRQKNIVASLCEMLQRRGVVVSSLLLEADHFSKRSVPKIDLFIDDCAAEEQKVFQFQGIGTETPAISPVLSVNGKNLDKVELSLVSLEKLFQRANDACAAAEEMYHGATEHSTAITPVEMNTAPMETGINLQFLTETPQSCLVEPERQESLLVGSLGKGKL</sequence>
<organism evidence="2 3">
    <name type="scientific">Oryza meyeriana var. granulata</name>
    <dbReference type="NCBI Taxonomy" id="110450"/>
    <lineage>
        <taxon>Eukaryota</taxon>
        <taxon>Viridiplantae</taxon>
        <taxon>Streptophyta</taxon>
        <taxon>Embryophyta</taxon>
        <taxon>Tracheophyta</taxon>
        <taxon>Spermatophyta</taxon>
        <taxon>Magnoliopsida</taxon>
        <taxon>Liliopsida</taxon>
        <taxon>Poales</taxon>
        <taxon>Poaceae</taxon>
        <taxon>BOP clade</taxon>
        <taxon>Oryzoideae</taxon>
        <taxon>Oryzeae</taxon>
        <taxon>Oryzinae</taxon>
        <taxon>Oryza</taxon>
        <taxon>Oryza meyeriana</taxon>
    </lineage>
</organism>
<protein>
    <submittedName>
        <fullName evidence="2">Uncharacterized protein</fullName>
    </submittedName>
</protein>
<keyword evidence="1" id="KW-0175">Coiled coil</keyword>
<comment type="caution">
    <text evidence="2">The sequence shown here is derived from an EMBL/GenBank/DDBJ whole genome shotgun (WGS) entry which is preliminary data.</text>
</comment>